<evidence type="ECO:0000313" key="1">
    <source>
        <dbReference type="EMBL" id="KAF9576557.1"/>
    </source>
</evidence>
<accession>A0A9P6K9B4</accession>
<keyword evidence="2" id="KW-1185">Reference proteome</keyword>
<proteinExistence type="predicted"/>
<dbReference type="AlphaFoldDB" id="A0A9P6K9B4"/>
<evidence type="ECO:0000313" key="2">
    <source>
        <dbReference type="Proteomes" id="UP000780801"/>
    </source>
</evidence>
<name>A0A9P6K9B4_9FUNG</name>
<dbReference type="Proteomes" id="UP000780801">
    <property type="component" value="Unassembled WGS sequence"/>
</dbReference>
<protein>
    <submittedName>
        <fullName evidence="1">Uncharacterized protein</fullName>
    </submittedName>
</protein>
<dbReference type="EMBL" id="JAABOA010005520">
    <property type="protein sequence ID" value="KAF9576557.1"/>
    <property type="molecule type" value="Genomic_DNA"/>
</dbReference>
<gene>
    <name evidence="1" type="ORF">BGW38_008145</name>
</gene>
<organism evidence="1 2">
    <name type="scientific">Lunasporangiospora selenospora</name>
    <dbReference type="NCBI Taxonomy" id="979761"/>
    <lineage>
        <taxon>Eukaryota</taxon>
        <taxon>Fungi</taxon>
        <taxon>Fungi incertae sedis</taxon>
        <taxon>Mucoromycota</taxon>
        <taxon>Mortierellomycotina</taxon>
        <taxon>Mortierellomycetes</taxon>
        <taxon>Mortierellales</taxon>
        <taxon>Mortierellaceae</taxon>
        <taxon>Lunasporangiospora</taxon>
    </lineage>
</organism>
<comment type="caution">
    <text evidence="1">The sequence shown here is derived from an EMBL/GenBank/DDBJ whole genome shotgun (WGS) entry which is preliminary data.</text>
</comment>
<reference evidence="1" key="1">
    <citation type="journal article" date="2020" name="Fungal Divers.">
        <title>Resolving the Mortierellaceae phylogeny through synthesis of multi-gene phylogenetics and phylogenomics.</title>
        <authorList>
            <person name="Vandepol N."/>
            <person name="Liber J."/>
            <person name="Desiro A."/>
            <person name="Na H."/>
            <person name="Kennedy M."/>
            <person name="Barry K."/>
            <person name="Grigoriev I.V."/>
            <person name="Miller A.N."/>
            <person name="O'Donnell K."/>
            <person name="Stajich J.E."/>
            <person name="Bonito G."/>
        </authorList>
    </citation>
    <scope>NUCLEOTIDE SEQUENCE</scope>
    <source>
        <strain evidence="1">KOD1015</strain>
    </source>
</reference>
<sequence length="55" mass="6311">MIKSFKAFQSPYTTPDHNSMQFRSIPMVPLLMIFQSDKTVRQVIDCVPKPARAVL</sequence>